<evidence type="ECO:0000313" key="10">
    <source>
        <dbReference type="Proteomes" id="UP001178508"/>
    </source>
</evidence>
<dbReference type="EC" id="2.4.1.17" evidence="8"/>
<keyword evidence="5 8" id="KW-1133">Transmembrane helix</keyword>
<keyword evidence="4 8" id="KW-0812">Transmembrane</keyword>
<dbReference type="PANTHER" id="PTHR48043">
    <property type="entry name" value="EG:EG0003.4 PROTEIN-RELATED"/>
    <property type="match status" value="1"/>
</dbReference>
<dbReference type="AlphaFoldDB" id="A0AAV1G9S7"/>
<evidence type="ECO:0000256" key="8">
    <source>
        <dbReference type="RuleBase" id="RU362059"/>
    </source>
</evidence>
<keyword evidence="2 7" id="KW-0328">Glycosyltransferase</keyword>
<protein>
    <recommendedName>
        <fullName evidence="8">UDP-glucuronosyltransferase</fullName>
        <ecNumber evidence="8">2.4.1.17</ecNumber>
    </recommendedName>
</protein>
<organism evidence="9 10">
    <name type="scientific">Xyrichtys novacula</name>
    <name type="common">Pearly razorfish</name>
    <name type="synonym">Hemipteronotus novacula</name>
    <dbReference type="NCBI Taxonomy" id="13765"/>
    <lineage>
        <taxon>Eukaryota</taxon>
        <taxon>Metazoa</taxon>
        <taxon>Chordata</taxon>
        <taxon>Craniata</taxon>
        <taxon>Vertebrata</taxon>
        <taxon>Euteleostomi</taxon>
        <taxon>Actinopterygii</taxon>
        <taxon>Neopterygii</taxon>
        <taxon>Teleostei</taxon>
        <taxon>Neoteleostei</taxon>
        <taxon>Acanthomorphata</taxon>
        <taxon>Eupercaria</taxon>
        <taxon>Labriformes</taxon>
        <taxon>Labridae</taxon>
        <taxon>Xyrichtys</taxon>
    </lineage>
</organism>
<evidence type="ECO:0000256" key="2">
    <source>
        <dbReference type="ARBA" id="ARBA00022676"/>
    </source>
</evidence>
<evidence type="ECO:0000256" key="6">
    <source>
        <dbReference type="ARBA" id="ARBA00023136"/>
    </source>
</evidence>
<dbReference type="GO" id="GO:0015020">
    <property type="term" value="F:glucuronosyltransferase activity"/>
    <property type="evidence" value="ECO:0007669"/>
    <property type="project" value="UniProtKB-EC"/>
</dbReference>
<evidence type="ECO:0000313" key="9">
    <source>
        <dbReference type="EMBL" id="CAJ1069308.1"/>
    </source>
</evidence>
<evidence type="ECO:0000256" key="1">
    <source>
        <dbReference type="ARBA" id="ARBA00009995"/>
    </source>
</evidence>
<dbReference type="InterPro" id="IPR002213">
    <property type="entry name" value="UDP_glucos_trans"/>
</dbReference>
<feature type="chain" id="PRO_5043103553" description="UDP-glucuronosyltransferase" evidence="8">
    <location>
        <begin position="24"/>
        <end position="532"/>
    </location>
</feature>
<dbReference type="FunFam" id="3.40.50.2000:FF:000001">
    <property type="entry name" value="UDP-glucuronosyltransferase"/>
    <property type="match status" value="1"/>
</dbReference>
<keyword evidence="3 7" id="KW-0808">Transferase</keyword>
<dbReference type="SUPFAM" id="SSF53756">
    <property type="entry name" value="UDP-Glycosyltransferase/glycogen phosphorylase"/>
    <property type="match status" value="1"/>
</dbReference>
<dbReference type="PANTHER" id="PTHR48043:SF140">
    <property type="entry name" value="UDP-GLUCURONOSYLTRANSFERASE 2A1"/>
    <property type="match status" value="1"/>
</dbReference>
<accession>A0AAV1G9S7</accession>
<dbReference type="FunFam" id="3.40.50.2000:FF:000081">
    <property type="entry name" value="UDP-glucuronosyltransferase 2A2"/>
    <property type="match status" value="1"/>
</dbReference>
<name>A0AAV1G9S7_XYRNO</name>
<dbReference type="GO" id="GO:0016020">
    <property type="term" value="C:membrane"/>
    <property type="evidence" value="ECO:0007669"/>
    <property type="project" value="UniProtKB-SubCell"/>
</dbReference>
<dbReference type="Pfam" id="PF00201">
    <property type="entry name" value="UDPGT"/>
    <property type="match status" value="1"/>
</dbReference>
<dbReference type="InterPro" id="IPR050271">
    <property type="entry name" value="UDP-glycosyltransferase"/>
</dbReference>
<dbReference type="CDD" id="cd03784">
    <property type="entry name" value="GT1_Gtf-like"/>
    <property type="match status" value="1"/>
</dbReference>
<proteinExistence type="inferred from homology"/>
<reference evidence="9" key="1">
    <citation type="submission" date="2023-08" db="EMBL/GenBank/DDBJ databases">
        <authorList>
            <person name="Alioto T."/>
            <person name="Alioto T."/>
            <person name="Gomez Garrido J."/>
        </authorList>
    </citation>
    <scope>NUCLEOTIDE SEQUENCE</scope>
</reference>
<evidence type="ECO:0000256" key="5">
    <source>
        <dbReference type="ARBA" id="ARBA00022989"/>
    </source>
</evidence>
<dbReference type="PROSITE" id="PS00375">
    <property type="entry name" value="UDPGT"/>
    <property type="match status" value="1"/>
</dbReference>
<dbReference type="Proteomes" id="UP001178508">
    <property type="component" value="Chromosome 12"/>
</dbReference>
<comment type="catalytic activity">
    <reaction evidence="8">
        <text>glucuronate acceptor + UDP-alpha-D-glucuronate = acceptor beta-D-glucuronoside + UDP + H(+)</text>
        <dbReference type="Rhea" id="RHEA:21032"/>
        <dbReference type="ChEBI" id="CHEBI:15378"/>
        <dbReference type="ChEBI" id="CHEBI:58052"/>
        <dbReference type="ChEBI" id="CHEBI:58223"/>
        <dbReference type="ChEBI" id="CHEBI:132367"/>
        <dbReference type="ChEBI" id="CHEBI:132368"/>
        <dbReference type="EC" id="2.4.1.17"/>
    </reaction>
</comment>
<sequence>MEPEQRLSVSVLLLLFAAWGAHGGNILVWYTEGSHWINLKPVLEALIDKGHKVTVLVPSSSLFMNISEPSRFGYEPFNVSVTTEQIERLMEDLFYFSIYEVDHMNYLQIYNRFMELIQVNLDFSLRFLDGLLKSDTVMQRLKEGNYDLLFSDPIFPGSELVADMLGVPLVFTLRFSMANNWERHCGQIPAPPSFVPAAMSKLTDKMDFFERVWNFLFYKMQDAMIANTLWSAVDEYYTKYRGTPTSACELMGRADIWLMRTYWDFDFPRPFLPNFKYVGGIHCRPAKALPKDMEEFAQSSGDDGIVVFTLGSMVKNITREKGNMIASVLAEIPQKVLWRYSGEKPETLGPNTRIFNWIPQNDLLGHPKTRAFITHGGTNGIYEAIYHGVPMLGIPLFGDQPDNLVHMKDKGAAVVAELNFMTPESFRDALNAVINDKSYKESAMQLSSIHKDRPIKALDEAVFWIEYTMRNKGAKHLRVQSHELTWYQYHSLDVMVSLLFIVLFMIFLSIKTCSFCFRRCCGRKRTKKRKAE</sequence>
<feature type="transmembrane region" description="Helical" evidence="8">
    <location>
        <begin position="494"/>
        <end position="517"/>
    </location>
</feature>
<evidence type="ECO:0000256" key="3">
    <source>
        <dbReference type="ARBA" id="ARBA00022679"/>
    </source>
</evidence>
<dbReference type="EMBL" id="OY660875">
    <property type="protein sequence ID" value="CAJ1069308.1"/>
    <property type="molecule type" value="Genomic_DNA"/>
</dbReference>
<keyword evidence="10" id="KW-1185">Reference proteome</keyword>
<dbReference type="InterPro" id="IPR035595">
    <property type="entry name" value="UDP_glycos_trans_CS"/>
</dbReference>
<evidence type="ECO:0000256" key="4">
    <source>
        <dbReference type="ARBA" id="ARBA00022692"/>
    </source>
</evidence>
<evidence type="ECO:0000256" key="7">
    <source>
        <dbReference type="RuleBase" id="RU003718"/>
    </source>
</evidence>
<comment type="similarity">
    <text evidence="1 7">Belongs to the UDP-glycosyltransferase family.</text>
</comment>
<keyword evidence="6 8" id="KW-0472">Membrane</keyword>
<keyword evidence="8" id="KW-0732">Signal</keyword>
<dbReference type="Gene3D" id="3.40.50.2000">
    <property type="entry name" value="Glycogen Phosphorylase B"/>
    <property type="match status" value="2"/>
</dbReference>
<feature type="signal peptide" evidence="8">
    <location>
        <begin position="1"/>
        <end position="23"/>
    </location>
</feature>
<gene>
    <name evidence="9" type="ORF">XNOV1_A041702</name>
</gene>
<comment type="subcellular location">
    <subcellularLocation>
        <location evidence="8">Membrane</location>
        <topology evidence="8">Single-pass membrane protein</topology>
    </subcellularLocation>
</comment>